<dbReference type="Pfam" id="PF00293">
    <property type="entry name" value="NUDIX"/>
    <property type="match status" value="1"/>
</dbReference>
<evidence type="ECO:0000313" key="3">
    <source>
        <dbReference type="Proteomes" id="UP000253250"/>
    </source>
</evidence>
<proteinExistence type="predicted"/>
<evidence type="ECO:0000313" key="2">
    <source>
        <dbReference type="EMBL" id="RCN55948.1"/>
    </source>
</evidence>
<gene>
    <name evidence="2" type="ORF">C4900_08605</name>
</gene>
<sequence>MDRCELHDTLCRYRSRFPEEAAYAHRACRLLQESPRCFDRETDGLHVTASTWVLNLRRDATLLMLHRKLGQWFQPGGHADGDEDVMRVALRECSEETGLPAERIRLLSPTIFDVDIHRIPATRREPEHEHLDIRFLVEIDESLPLPGNDESHELRWVALRDVPRYNRERSLHRLVVKSGAWRRYG</sequence>
<evidence type="ECO:0000259" key="1">
    <source>
        <dbReference type="PROSITE" id="PS51462"/>
    </source>
</evidence>
<dbReference type="RefSeq" id="WP_114282952.1">
    <property type="nucleotide sequence ID" value="NZ_PSYR01000002.1"/>
</dbReference>
<dbReference type="GO" id="GO:0016787">
    <property type="term" value="F:hydrolase activity"/>
    <property type="evidence" value="ECO:0007669"/>
    <property type="project" value="UniProtKB-KW"/>
</dbReference>
<reference evidence="2 3" key="1">
    <citation type="submission" date="2018-02" db="EMBL/GenBank/DDBJ databases">
        <title>Insights into the biology of acidophilic members of the Acidiferrobacteraceae family derived from comparative genomic analyses.</title>
        <authorList>
            <person name="Issotta F."/>
            <person name="Thyssen C."/>
            <person name="Mena C."/>
            <person name="Moya A."/>
            <person name="Bellenberg S."/>
            <person name="Sproer C."/>
            <person name="Covarrubias P.C."/>
            <person name="Sand W."/>
            <person name="Quatrini R."/>
            <person name="Vera M."/>
        </authorList>
    </citation>
    <scope>NUCLEOTIDE SEQUENCE [LARGE SCALE GENOMIC DNA]</scope>
    <source>
        <strain evidence="3">m-1</strain>
    </source>
</reference>
<keyword evidence="2" id="KW-0378">Hydrolase</keyword>
<dbReference type="OrthoDB" id="129709at2"/>
<dbReference type="InterPro" id="IPR015797">
    <property type="entry name" value="NUDIX_hydrolase-like_dom_sf"/>
</dbReference>
<comment type="caution">
    <text evidence="2">The sequence shown here is derived from an EMBL/GenBank/DDBJ whole genome shotgun (WGS) entry which is preliminary data.</text>
</comment>
<dbReference type="Gene3D" id="3.90.79.10">
    <property type="entry name" value="Nucleoside Triphosphate Pyrophosphohydrolase"/>
    <property type="match status" value="1"/>
</dbReference>
<dbReference type="SUPFAM" id="SSF55811">
    <property type="entry name" value="Nudix"/>
    <property type="match status" value="1"/>
</dbReference>
<dbReference type="Proteomes" id="UP000253250">
    <property type="component" value="Unassembled WGS sequence"/>
</dbReference>
<dbReference type="EMBL" id="PSYR01000002">
    <property type="protein sequence ID" value="RCN55948.1"/>
    <property type="molecule type" value="Genomic_DNA"/>
</dbReference>
<organism evidence="2 3">
    <name type="scientific">Acidiferrobacter thiooxydans</name>
    <dbReference type="NCBI Taxonomy" id="163359"/>
    <lineage>
        <taxon>Bacteria</taxon>
        <taxon>Pseudomonadati</taxon>
        <taxon>Pseudomonadota</taxon>
        <taxon>Gammaproteobacteria</taxon>
        <taxon>Acidiferrobacterales</taxon>
        <taxon>Acidiferrobacteraceae</taxon>
        <taxon>Acidiferrobacter</taxon>
    </lineage>
</organism>
<keyword evidence="3" id="KW-1185">Reference proteome</keyword>
<protein>
    <submittedName>
        <fullName evidence="2">Nucleoside triphosphate hydrolase</fullName>
    </submittedName>
</protein>
<accession>A0A368HC56</accession>
<feature type="domain" description="Nudix hydrolase" evidence="1">
    <location>
        <begin position="44"/>
        <end position="181"/>
    </location>
</feature>
<dbReference type="PANTHER" id="PTHR43736:SF1">
    <property type="entry name" value="DIHYDRONEOPTERIN TRIPHOSPHATE DIPHOSPHATASE"/>
    <property type="match status" value="1"/>
</dbReference>
<dbReference type="PANTHER" id="PTHR43736">
    <property type="entry name" value="ADP-RIBOSE PYROPHOSPHATASE"/>
    <property type="match status" value="1"/>
</dbReference>
<dbReference type="InterPro" id="IPR000086">
    <property type="entry name" value="NUDIX_hydrolase_dom"/>
</dbReference>
<dbReference type="AlphaFoldDB" id="A0A368HC56"/>
<dbReference type="CDD" id="cd03674">
    <property type="entry name" value="NUDIX_Hydrolase"/>
    <property type="match status" value="1"/>
</dbReference>
<dbReference type="PROSITE" id="PS51462">
    <property type="entry name" value="NUDIX"/>
    <property type="match status" value="1"/>
</dbReference>
<name>A0A368HC56_9GAMM</name>